<name>A0A820RLK7_9BILA</name>
<dbReference type="Proteomes" id="UP000663881">
    <property type="component" value="Unassembled WGS sequence"/>
</dbReference>
<feature type="compositionally biased region" description="Basic and acidic residues" evidence="1">
    <location>
        <begin position="1"/>
        <end position="15"/>
    </location>
</feature>
<evidence type="ECO:0000313" key="3">
    <source>
        <dbReference type="Proteomes" id="UP000663881"/>
    </source>
</evidence>
<dbReference type="AlphaFoldDB" id="A0A820RLK7"/>
<feature type="non-terminal residue" evidence="2">
    <location>
        <position position="1"/>
    </location>
</feature>
<sequence>RPQSRSRDRTNNDLQRKRRRRSG</sequence>
<feature type="region of interest" description="Disordered" evidence="1">
    <location>
        <begin position="1"/>
        <end position="23"/>
    </location>
</feature>
<feature type="non-terminal residue" evidence="2">
    <location>
        <position position="23"/>
    </location>
</feature>
<comment type="caution">
    <text evidence="2">The sequence shown here is derived from an EMBL/GenBank/DDBJ whole genome shotgun (WGS) entry which is preliminary data.</text>
</comment>
<protein>
    <submittedName>
        <fullName evidence="2">Uncharacterized protein</fullName>
    </submittedName>
</protein>
<dbReference type="EMBL" id="CAJOAY010033709">
    <property type="protein sequence ID" value="CAF4440379.1"/>
    <property type="molecule type" value="Genomic_DNA"/>
</dbReference>
<accession>A0A820RLK7</accession>
<proteinExistence type="predicted"/>
<organism evidence="2 3">
    <name type="scientific">Adineta steineri</name>
    <dbReference type="NCBI Taxonomy" id="433720"/>
    <lineage>
        <taxon>Eukaryota</taxon>
        <taxon>Metazoa</taxon>
        <taxon>Spiralia</taxon>
        <taxon>Gnathifera</taxon>
        <taxon>Rotifera</taxon>
        <taxon>Eurotatoria</taxon>
        <taxon>Bdelloidea</taxon>
        <taxon>Adinetida</taxon>
        <taxon>Adinetidae</taxon>
        <taxon>Adineta</taxon>
    </lineage>
</organism>
<evidence type="ECO:0000313" key="2">
    <source>
        <dbReference type="EMBL" id="CAF4440379.1"/>
    </source>
</evidence>
<reference evidence="2" key="1">
    <citation type="submission" date="2021-02" db="EMBL/GenBank/DDBJ databases">
        <authorList>
            <person name="Nowell W R."/>
        </authorList>
    </citation>
    <scope>NUCLEOTIDE SEQUENCE</scope>
</reference>
<evidence type="ECO:0000256" key="1">
    <source>
        <dbReference type="SAM" id="MobiDB-lite"/>
    </source>
</evidence>
<gene>
    <name evidence="2" type="ORF">OKA104_LOCUS53592</name>
</gene>